<dbReference type="EMBL" id="BSPK01000021">
    <property type="protein sequence ID" value="GLS63366.1"/>
    <property type="molecule type" value="Genomic_DNA"/>
</dbReference>
<feature type="domain" description="Flagellar hook protein FlgE/F/G-like D1" evidence="7">
    <location>
        <begin position="84"/>
        <end position="163"/>
    </location>
</feature>
<protein>
    <recommendedName>
        <fullName evidence="4">Flagellar hook protein FlgE</fullName>
    </recommendedName>
</protein>
<name>A0A512J0M9_9HYPH</name>
<dbReference type="AlphaFoldDB" id="A0A512J0M9"/>
<dbReference type="GO" id="GO:0005829">
    <property type="term" value="C:cytosol"/>
    <property type="evidence" value="ECO:0007669"/>
    <property type="project" value="TreeGrafter"/>
</dbReference>
<keyword evidence="11" id="KW-1185">Reference proteome</keyword>
<dbReference type="PANTHER" id="PTHR30435">
    <property type="entry name" value="FLAGELLAR PROTEIN"/>
    <property type="match status" value="1"/>
</dbReference>
<reference evidence="9" key="4">
    <citation type="submission" date="2023-01" db="EMBL/GenBank/DDBJ databases">
        <title>Draft genome sequence of Methylobacterium oxalidis strain NBRC 107715.</title>
        <authorList>
            <person name="Sun Q."/>
            <person name="Mori K."/>
        </authorList>
    </citation>
    <scope>NUCLEOTIDE SEQUENCE</scope>
    <source>
        <strain evidence="9">NBRC 107715</strain>
    </source>
</reference>
<evidence type="ECO:0000256" key="4">
    <source>
        <dbReference type="RuleBase" id="RU362116"/>
    </source>
</evidence>
<reference evidence="8 10" key="3">
    <citation type="submission" date="2019-07" db="EMBL/GenBank/DDBJ databases">
        <title>Whole genome shotgun sequence of Methylobacterium oxalidis NBRC 107715.</title>
        <authorList>
            <person name="Hosoyama A."/>
            <person name="Uohara A."/>
            <person name="Ohji S."/>
            <person name="Ichikawa N."/>
        </authorList>
    </citation>
    <scope>NUCLEOTIDE SEQUENCE [LARGE SCALE GENOMIC DNA]</scope>
    <source>
        <strain evidence="8 10">NBRC 107715</strain>
    </source>
</reference>
<dbReference type="GO" id="GO:0009424">
    <property type="term" value="C:bacterial-type flagellum hook"/>
    <property type="evidence" value="ECO:0007669"/>
    <property type="project" value="TreeGrafter"/>
</dbReference>
<dbReference type="InterPro" id="IPR001444">
    <property type="entry name" value="Flag_bb_rod_N"/>
</dbReference>
<evidence type="ECO:0000256" key="2">
    <source>
        <dbReference type="ARBA" id="ARBA00009677"/>
    </source>
</evidence>
<evidence type="ECO:0000259" key="7">
    <source>
        <dbReference type="Pfam" id="PF22692"/>
    </source>
</evidence>
<dbReference type="Proteomes" id="UP001156856">
    <property type="component" value="Unassembled WGS sequence"/>
</dbReference>
<accession>A0A512J0M9</accession>
<evidence type="ECO:0000256" key="1">
    <source>
        <dbReference type="ARBA" id="ARBA00004117"/>
    </source>
</evidence>
<dbReference type="RefSeq" id="WP_147025143.1">
    <property type="nucleotide sequence ID" value="NZ_BJZU01000021.1"/>
</dbReference>
<gene>
    <name evidence="9" type="ORF">GCM10007888_17470</name>
    <name evidence="8" type="ORF">MOX02_14670</name>
</gene>
<dbReference type="InterPro" id="IPR010930">
    <property type="entry name" value="Flg_bb/hook_C_dom"/>
</dbReference>
<organism evidence="8 10">
    <name type="scientific">Methylobacterium oxalidis</name>
    <dbReference type="NCBI Taxonomy" id="944322"/>
    <lineage>
        <taxon>Bacteria</taxon>
        <taxon>Pseudomonadati</taxon>
        <taxon>Pseudomonadota</taxon>
        <taxon>Alphaproteobacteria</taxon>
        <taxon>Hyphomicrobiales</taxon>
        <taxon>Methylobacteriaceae</taxon>
        <taxon>Methylobacterium</taxon>
    </lineage>
</organism>
<comment type="caution">
    <text evidence="8">The sequence shown here is derived from an EMBL/GenBank/DDBJ whole genome shotgun (WGS) entry which is preliminary data.</text>
</comment>
<comment type="similarity">
    <text evidence="2 4">Belongs to the flagella basal body rod proteins family.</text>
</comment>
<keyword evidence="3 4" id="KW-0975">Bacterial flagellum</keyword>
<dbReference type="PANTHER" id="PTHR30435:SF1">
    <property type="entry name" value="FLAGELLAR HOOK PROTEIN FLGE"/>
    <property type="match status" value="1"/>
</dbReference>
<dbReference type="EMBL" id="BJZU01000021">
    <property type="protein sequence ID" value="GEP03429.1"/>
    <property type="molecule type" value="Genomic_DNA"/>
</dbReference>
<dbReference type="InterPro" id="IPR053967">
    <property type="entry name" value="LlgE_F_G-like_D1"/>
</dbReference>
<reference evidence="11" key="2">
    <citation type="journal article" date="2019" name="Int. J. Syst. Evol. Microbiol.">
        <title>The Global Catalogue of Microorganisms (GCM) 10K type strain sequencing project: providing services to taxonomists for standard genome sequencing and annotation.</title>
        <authorList>
            <consortium name="The Broad Institute Genomics Platform"/>
            <consortium name="The Broad Institute Genome Sequencing Center for Infectious Disease"/>
            <person name="Wu L."/>
            <person name="Ma J."/>
        </authorList>
    </citation>
    <scope>NUCLEOTIDE SEQUENCE [LARGE SCALE GENOMIC DNA]</scope>
    <source>
        <strain evidence="11">NBRC 107715</strain>
    </source>
</reference>
<sequence length="469" mass="48310">MDIFTALQTAVTGLKAQSYAIGNISGNIANSQTTGYKRIDTSFVDLIAEQTPKHEVAGTVLAQAQLTNTLQGNITATNVSTNMAINGDGFFVVQKKTGDANGQPSFSGANLYTRRGDFTVDRDGYLVNGAGGYLQGENLDPVTGQVTTTGPVKVSNATLPARATTEITYTANLPKTPITANSPTTGSALYRPPAAITPAPVVTAVDGTRTDGLQIPAANAADFISNSIAGPSLTVYTESGAPLSLTTRWAKISDATAATGTTPAQPAVWNLYYANTSSGTGSSTAWTNAGTGFGFDLAGQAVPTMPAKVTIANLTVDGTSLGNVVVNIGKNGLTEYSDATGKTTTNILSQNGYTKGDLNSVAVTADGKIVGNYSNGSALPIATVGLVRFVNPDGLKPESEGNYQQTIDSGVPLTGLQGSTVVGGNVEQSNTDIAGEFSKMIVTQQAYSANTRVMSTAQQMMSDLLNVIR</sequence>
<reference evidence="9" key="1">
    <citation type="journal article" date="2014" name="Int. J. Syst. Evol. Microbiol.">
        <title>Complete genome of a new Firmicutes species belonging to the dominant human colonic microbiota ('Ruminococcus bicirculans') reveals two chromosomes and a selective capacity to utilize plant glucans.</title>
        <authorList>
            <consortium name="NISC Comparative Sequencing Program"/>
            <person name="Wegmann U."/>
            <person name="Louis P."/>
            <person name="Goesmann A."/>
            <person name="Henrissat B."/>
            <person name="Duncan S.H."/>
            <person name="Flint H.J."/>
        </authorList>
    </citation>
    <scope>NUCLEOTIDE SEQUENCE</scope>
    <source>
        <strain evidence="9">NBRC 107715</strain>
    </source>
</reference>
<feature type="domain" description="Flagellar basal-body/hook protein C-terminal" evidence="6">
    <location>
        <begin position="424"/>
        <end position="466"/>
    </location>
</feature>
<dbReference type="GO" id="GO:0009425">
    <property type="term" value="C:bacterial-type flagellum basal body"/>
    <property type="evidence" value="ECO:0007669"/>
    <property type="project" value="UniProtKB-SubCell"/>
</dbReference>
<dbReference type="Pfam" id="PF06429">
    <property type="entry name" value="Flg_bbr_C"/>
    <property type="match status" value="1"/>
</dbReference>
<dbReference type="NCBIfam" id="TIGR03506">
    <property type="entry name" value="FlgEFG_subfam"/>
    <property type="match status" value="1"/>
</dbReference>
<dbReference type="Pfam" id="PF22692">
    <property type="entry name" value="LlgE_F_G_D1"/>
    <property type="match status" value="1"/>
</dbReference>
<dbReference type="Proteomes" id="UP000321960">
    <property type="component" value="Unassembled WGS sequence"/>
</dbReference>
<comment type="subcellular location">
    <subcellularLocation>
        <location evidence="1 4">Bacterial flagellum basal body</location>
    </subcellularLocation>
</comment>
<dbReference type="Pfam" id="PF00460">
    <property type="entry name" value="Flg_bb_rod"/>
    <property type="match status" value="1"/>
</dbReference>
<evidence type="ECO:0000313" key="10">
    <source>
        <dbReference type="Proteomes" id="UP000321960"/>
    </source>
</evidence>
<evidence type="ECO:0000256" key="3">
    <source>
        <dbReference type="ARBA" id="ARBA00023143"/>
    </source>
</evidence>
<comment type="function">
    <text evidence="4">A flexible structure which links the flagellar filament to the drive apparatus in the basal body.</text>
</comment>
<proteinExistence type="inferred from homology"/>
<dbReference type="GO" id="GO:0071978">
    <property type="term" value="P:bacterial-type flagellum-dependent swarming motility"/>
    <property type="evidence" value="ECO:0007669"/>
    <property type="project" value="TreeGrafter"/>
</dbReference>
<dbReference type="OrthoDB" id="8372879at2"/>
<evidence type="ECO:0000313" key="11">
    <source>
        <dbReference type="Proteomes" id="UP001156856"/>
    </source>
</evidence>
<dbReference type="SUPFAM" id="SSF117143">
    <property type="entry name" value="Flagellar hook protein flgE"/>
    <property type="match status" value="1"/>
</dbReference>
<dbReference type="InterPro" id="IPR037925">
    <property type="entry name" value="FlgE/F/G-like"/>
</dbReference>
<feature type="domain" description="Flagellar basal body rod protein N-terminal" evidence="5">
    <location>
        <begin position="7"/>
        <end position="37"/>
    </location>
</feature>
<evidence type="ECO:0000313" key="8">
    <source>
        <dbReference type="EMBL" id="GEP03429.1"/>
    </source>
</evidence>
<evidence type="ECO:0000259" key="5">
    <source>
        <dbReference type="Pfam" id="PF00460"/>
    </source>
</evidence>
<dbReference type="InterPro" id="IPR020013">
    <property type="entry name" value="Flagellar_FlgE/F/G"/>
</dbReference>
<evidence type="ECO:0000313" key="9">
    <source>
        <dbReference type="EMBL" id="GLS63366.1"/>
    </source>
</evidence>
<evidence type="ECO:0000259" key="6">
    <source>
        <dbReference type="Pfam" id="PF06429"/>
    </source>
</evidence>